<dbReference type="Proteomes" id="UP000419743">
    <property type="component" value="Unassembled WGS sequence"/>
</dbReference>
<name>A0A7M4DGZ7_9MICO</name>
<dbReference type="RefSeq" id="WP_156740200.1">
    <property type="nucleotide sequence ID" value="NZ_CACRYJ010000017.1"/>
</dbReference>
<evidence type="ECO:0000256" key="1">
    <source>
        <dbReference type="ARBA" id="ARBA00023015"/>
    </source>
</evidence>
<evidence type="ECO:0000313" key="7">
    <source>
        <dbReference type="Proteomes" id="UP000419743"/>
    </source>
</evidence>
<dbReference type="Gene3D" id="3.40.50.2300">
    <property type="match status" value="2"/>
</dbReference>
<evidence type="ECO:0000313" key="6">
    <source>
        <dbReference type="EMBL" id="VZO36190.1"/>
    </source>
</evidence>
<dbReference type="InterPro" id="IPR010982">
    <property type="entry name" value="Lambda_DNA-bd_dom_sf"/>
</dbReference>
<evidence type="ECO:0000256" key="4">
    <source>
        <dbReference type="SAM" id="MobiDB-lite"/>
    </source>
</evidence>
<keyword evidence="2" id="KW-0238">DNA-binding</keyword>
<dbReference type="InterPro" id="IPR028082">
    <property type="entry name" value="Peripla_BP_I"/>
</dbReference>
<sequence length="363" mass="38859">MRIDDDRVAETTDPGAGPVGAAPSVRRGRPAPTSKDVARVAGVSQSTVSYVMSGKRPISEKTRLIVLEAIDRLTYEPHAGARALAGHRTNVVGLVVPFHNPEAASGLMAFAEEIAVNARDHDYDVLMLTAAEGPAGLARVQRRAMCDAVIVMEVATDDPRAAMARELEMPVIFIGVPDDHDGLHCIDFDFETGAFLLVDALADVGCREIAALGWSEERVGLGMNYVPRFRASAEARAAERGVPLRWISAPHTRAGVDAFLDSVLAPDGRPHPGLLTVHSPHDLGAALQQRGLVPGRDLDVVSLCTDVEAQAQPVPPTAVSPQPRDVSRLAMGWLFDLLDNEIPAELRLVEARLTTRGSVRPLG</sequence>
<protein>
    <submittedName>
        <fullName evidence="6">Catabolite control protein A</fullName>
    </submittedName>
</protein>
<feature type="region of interest" description="Disordered" evidence="4">
    <location>
        <begin position="1"/>
        <end position="39"/>
    </location>
</feature>
<dbReference type="EMBL" id="CACRYJ010000017">
    <property type="protein sequence ID" value="VZO36190.1"/>
    <property type="molecule type" value="Genomic_DNA"/>
</dbReference>
<dbReference type="Pfam" id="PF00356">
    <property type="entry name" value="LacI"/>
    <property type="match status" value="1"/>
</dbReference>
<evidence type="ECO:0000259" key="5">
    <source>
        <dbReference type="PROSITE" id="PS50932"/>
    </source>
</evidence>
<dbReference type="GO" id="GO:0000976">
    <property type="term" value="F:transcription cis-regulatory region binding"/>
    <property type="evidence" value="ECO:0007669"/>
    <property type="project" value="TreeGrafter"/>
</dbReference>
<evidence type="ECO:0000256" key="3">
    <source>
        <dbReference type="ARBA" id="ARBA00023163"/>
    </source>
</evidence>
<reference evidence="6 7" key="1">
    <citation type="submission" date="2019-11" db="EMBL/GenBank/DDBJ databases">
        <authorList>
            <person name="Criscuolo A."/>
        </authorList>
    </citation>
    <scope>NUCLEOTIDE SEQUENCE [LARGE SCALE GENOMIC DNA]</scope>
    <source>
        <strain evidence="6">CIP111667</strain>
    </source>
</reference>
<dbReference type="GO" id="GO:0003700">
    <property type="term" value="F:DNA-binding transcription factor activity"/>
    <property type="evidence" value="ECO:0007669"/>
    <property type="project" value="TreeGrafter"/>
</dbReference>
<dbReference type="SMART" id="SM00354">
    <property type="entry name" value="HTH_LACI"/>
    <property type="match status" value="1"/>
</dbReference>
<keyword evidence="7" id="KW-1185">Reference proteome</keyword>
<evidence type="ECO:0000256" key="2">
    <source>
        <dbReference type="ARBA" id="ARBA00023125"/>
    </source>
</evidence>
<dbReference type="PANTHER" id="PTHR30146">
    <property type="entry name" value="LACI-RELATED TRANSCRIPTIONAL REPRESSOR"/>
    <property type="match status" value="1"/>
</dbReference>
<accession>A0A7M4DGZ7</accession>
<dbReference type="PANTHER" id="PTHR30146:SF153">
    <property type="entry name" value="LACTOSE OPERON REPRESSOR"/>
    <property type="match status" value="1"/>
</dbReference>
<proteinExistence type="predicted"/>
<keyword evidence="1" id="KW-0805">Transcription regulation</keyword>
<feature type="domain" description="HTH lacI-type" evidence="5">
    <location>
        <begin position="32"/>
        <end position="86"/>
    </location>
</feature>
<gene>
    <name evidence="6" type="primary">ccpA_4</name>
    <name evidence="6" type="ORF">HALOF300_01394</name>
</gene>
<dbReference type="SUPFAM" id="SSF47413">
    <property type="entry name" value="lambda repressor-like DNA-binding domains"/>
    <property type="match status" value="1"/>
</dbReference>
<dbReference type="InterPro" id="IPR000843">
    <property type="entry name" value="HTH_LacI"/>
</dbReference>
<dbReference type="Gene3D" id="1.10.260.40">
    <property type="entry name" value="lambda repressor-like DNA-binding domains"/>
    <property type="match status" value="1"/>
</dbReference>
<comment type="caution">
    <text evidence="6">The sequence shown here is derived from an EMBL/GenBank/DDBJ whole genome shotgun (WGS) entry which is preliminary data.</text>
</comment>
<dbReference type="CDD" id="cd01392">
    <property type="entry name" value="HTH_LacI"/>
    <property type="match status" value="1"/>
</dbReference>
<feature type="compositionally biased region" description="Basic and acidic residues" evidence="4">
    <location>
        <begin position="1"/>
        <end position="10"/>
    </location>
</feature>
<dbReference type="PROSITE" id="PS50932">
    <property type="entry name" value="HTH_LACI_2"/>
    <property type="match status" value="1"/>
</dbReference>
<dbReference type="InterPro" id="IPR046335">
    <property type="entry name" value="LacI/GalR-like_sensor"/>
</dbReference>
<dbReference type="Pfam" id="PF13377">
    <property type="entry name" value="Peripla_BP_3"/>
    <property type="match status" value="1"/>
</dbReference>
<keyword evidence="3" id="KW-0804">Transcription</keyword>
<organism evidence="6 7">
    <name type="scientific">Occultella aeris</name>
    <dbReference type="NCBI Taxonomy" id="2761496"/>
    <lineage>
        <taxon>Bacteria</taxon>
        <taxon>Bacillati</taxon>
        <taxon>Actinomycetota</taxon>
        <taxon>Actinomycetes</taxon>
        <taxon>Micrococcales</taxon>
        <taxon>Ruaniaceae</taxon>
        <taxon>Occultella</taxon>
    </lineage>
</organism>
<dbReference type="SUPFAM" id="SSF53822">
    <property type="entry name" value="Periplasmic binding protein-like I"/>
    <property type="match status" value="1"/>
</dbReference>
<dbReference type="AlphaFoldDB" id="A0A7M4DGZ7"/>